<dbReference type="Proteomes" id="UP000003656">
    <property type="component" value="Unassembled WGS sequence"/>
</dbReference>
<proteinExistence type="predicted"/>
<evidence type="ECO:0000313" key="3">
    <source>
        <dbReference type="EMBL" id="EFA23693.1"/>
    </source>
</evidence>
<dbReference type="Gene3D" id="3.90.1200.10">
    <property type="match status" value="1"/>
</dbReference>
<keyword evidence="6" id="KW-1185">Reference proteome</keyword>
<accession>D1NSP1</accession>
<evidence type="ECO:0000256" key="1">
    <source>
        <dbReference type="SAM" id="MobiDB-lite"/>
    </source>
</evidence>
<reference evidence="3 5" key="1">
    <citation type="submission" date="2009-11" db="EMBL/GenBank/DDBJ databases">
        <authorList>
            <person name="Weinstock G."/>
            <person name="Sodergren E."/>
            <person name="Clifton S."/>
            <person name="Fulton L."/>
            <person name="Fulton B."/>
            <person name="Courtney L."/>
            <person name="Fronick C."/>
            <person name="Harrison M."/>
            <person name="Strong C."/>
            <person name="Farmer C."/>
            <person name="Delahaunty K."/>
            <person name="Markovic C."/>
            <person name="Hall O."/>
            <person name="Minx P."/>
            <person name="Tomlinson C."/>
            <person name="Mitreva M."/>
            <person name="Nelson J."/>
            <person name="Hou S."/>
            <person name="Wollam A."/>
            <person name="Pepin K.H."/>
            <person name="Johnson M."/>
            <person name="Bhonagiri V."/>
            <person name="Nash W.E."/>
            <person name="Warren W."/>
            <person name="Chinwalla A."/>
            <person name="Mardis E.R."/>
            <person name="Wilson R.K."/>
        </authorList>
    </citation>
    <scope>NUCLEOTIDE SEQUENCE [LARGE SCALE GENOMIC DNA]</scope>
    <source>
        <strain evidence="3 5">DSM 20093</strain>
    </source>
</reference>
<name>D1NSP1_9BIFI</name>
<dbReference type="STRING" id="561180.BIFGAL_02800"/>
<dbReference type="InterPro" id="IPR002575">
    <property type="entry name" value="Aminoglycoside_PTrfase"/>
</dbReference>
<evidence type="ECO:0000259" key="2">
    <source>
        <dbReference type="Pfam" id="PF01636"/>
    </source>
</evidence>
<feature type="region of interest" description="Disordered" evidence="1">
    <location>
        <begin position="566"/>
        <end position="610"/>
    </location>
</feature>
<dbReference type="SUPFAM" id="SSF56112">
    <property type="entry name" value="Protein kinase-like (PK-like)"/>
    <property type="match status" value="1"/>
</dbReference>
<dbReference type="EMBL" id="ABXB03000001">
    <property type="protein sequence ID" value="EFA23693.1"/>
    <property type="molecule type" value="Genomic_DNA"/>
</dbReference>
<sequence>MHVWRDLPCITFGKIMVNVHHEAQSARLCPVAEHPLWLAVRRFSPHLYYIGGVSTSNDYRLAAMASYAMPHLSVTGIGKTGQDNDTDEAAGIEQALIQDSAGRTYNVYATQTREGKRRLRGRAKAARVIERSREMFGFGFDVDHAVAFRASTNDDNLAKPSVLMTVHPNGMSRPLTLLTLDDCASIGTALGAIHRLRPQFVVDAQYPAYSTRRIYGQLTAWIRNLKATGHVPTEITDSWARIMATEGMWNFATTPVHGGFSDGDVLFDGSMITTITNWQELQINDPARDLAWIFSKLDETHRNAVLTSYGRVLGNRLDDLIMLRANLWVQMSQVGDFIDALKTGDNTRIMQFKSQVDRLAHQIAVSRHQVQARTGKVADPATNTLTVNTLLEAEAAQRAKVLRTQQHTTLSSASDDTASRPIAATALHESTVAYDATGVMRDISDDTAQRTRVPHATSSSTGSLIDAPIAFGDSLKDLTYSGVLRAAKAQPQDHTASDSYTDAATDVTGATEVLAATTAHVSDDTASASFHFSTSDGEYVQISDITGEVMAIQPSGEQRAFIVEPDTKADSDDTGESDVSRQSAGTSTSTSTQAQATPPAPTAGPDAQTLLIPLLEREERALRDAQAGLDR</sequence>
<dbReference type="GO" id="GO:0016740">
    <property type="term" value="F:transferase activity"/>
    <property type="evidence" value="ECO:0007669"/>
    <property type="project" value="UniProtKB-KW"/>
</dbReference>
<comment type="caution">
    <text evidence="3">The sequence shown here is derived from an EMBL/GenBank/DDBJ whole genome shotgun (WGS) entry which is preliminary data.</text>
</comment>
<feature type="compositionally biased region" description="Low complexity" evidence="1">
    <location>
        <begin position="582"/>
        <end position="609"/>
    </location>
</feature>
<dbReference type="Pfam" id="PF01636">
    <property type="entry name" value="APH"/>
    <property type="match status" value="1"/>
</dbReference>
<dbReference type="EMBL" id="JGYW01000004">
    <property type="protein sequence ID" value="KFI59281.1"/>
    <property type="molecule type" value="Genomic_DNA"/>
</dbReference>
<evidence type="ECO:0000313" key="5">
    <source>
        <dbReference type="Proteomes" id="UP000003656"/>
    </source>
</evidence>
<dbReference type="eggNOG" id="COG3173">
    <property type="taxonomic scope" value="Bacteria"/>
</dbReference>
<feature type="domain" description="Aminoglycoside phosphotransferase" evidence="2">
    <location>
        <begin position="183"/>
        <end position="314"/>
    </location>
</feature>
<organism evidence="3 5">
    <name type="scientific">Bifidobacterium gallicum DSM 20093 = LMG 11596</name>
    <dbReference type="NCBI Taxonomy" id="561180"/>
    <lineage>
        <taxon>Bacteria</taxon>
        <taxon>Bacillati</taxon>
        <taxon>Actinomycetota</taxon>
        <taxon>Actinomycetes</taxon>
        <taxon>Bifidobacteriales</taxon>
        <taxon>Bifidobacteriaceae</taxon>
        <taxon>Bifidobacterium</taxon>
    </lineage>
</organism>
<evidence type="ECO:0000313" key="6">
    <source>
        <dbReference type="Proteomes" id="UP000029074"/>
    </source>
</evidence>
<dbReference type="InterPro" id="IPR011009">
    <property type="entry name" value="Kinase-like_dom_sf"/>
</dbReference>
<protein>
    <submittedName>
        <fullName evidence="4">Aminoglycoside phosphotransferase</fullName>
    </submittedName>
</protein>
<reference evidence="4 6" key="2">
    <citation type="submission" date="2014-03" db="EMBL/GenBank/DDBJ databases">
        <title>Genomics of Bifidobacteria.</title>
        <authorList>
            <person name="Ventura M."/>
            <person name="Milani C."/>
            <person name="Lugli G.A."/>
        </authorList>
    </citation>
    <scope>NUCLEOTIDE SEQUENCE [LARGE SCALE GENOMIC DNA]</scope>
    <source>
        <strain evidence="4 6">LMG 11596</strain>
    </source>
</reference>
<gene>
    <name evidence="4" type="ORF">BGLCM_0875</name>
    <name evidence="3" type="ORF">BIFGAL_02800</name>
</gene>
<dbReference type="AlphaFoldDB" id="D1NSP1"/>
<evidence type="ECO:0000313" key="4">
    <source>
        <dbReference type="EMBL" id="KFI59281.1"/>
    </source>
</evidence>
<keyword evidence="4" id="KW-0808">Transferase</keyword>
<dbReference type="Proteomes" id="UP000029074">
    <property type="component" value="Unassembled WGS sequence"/>
</dbReference>